<dbReference type="Proteomes" id="UP000093309">
    <property type="component" value="Unassembled WGS sequence"/>
</dbReference>
<sequence>MNHNENGIGSGTIQVIADYEVERWLHTLSLEDQARTSEDPDWQQLTQYAAYHAINGWYSLPVASRSLLALTQLFERKWTNKVSKFGSEATYREVKHRVLTHLYDVLRSDSALEWPHLLFESIDVWMEELQMGLSMIIQVMAPSEKSFVIHKYVMDDGAASLALFTHMSIVFCHKAFGVMPEALQIVNLMSGMQQRIETKDFIVEQSIDYIRLVKDVYLESRTCGCCVEEGLHGNKSNMAIHQ</sequence>
<comment type="caution">
    <text evidence="1">The sequence shown here is derived from an EMBL/GenBank/DDBJ whole genome shotgun (WGS) entry which is preliminary data.</text>
</comment>
<accession>A0A1C1A4R7</accession>
<dbReference type="RefSeq" id="WP_065852455.1">
    <property type="nucleotide sequence ID" value="NZ_LYPC01000014.1"/>
</dbReference>
<proteinExistence type="predicted"/>
<reference evidence="2" key="1">
    <citation type="submission" date="2016-05" db="EMBL/GenBank/DDBJ databases">
        <title>Paenibacillus oryzae. sp. nov., isolated from the rice root.</title>
        <authorList>
            <person name="Zhang J."/>
            <person name="Zhang X."/>
        </authorList>
    </citation>
    <scope>NUCLEOTIDE SEQUENCE [LARGE SCALE GENOMIC DNA]</scope>
    <source>
        <strain evidence="2">KCTC13222</strain>
    </source>
</reference>
<dbReference type="AlphaFoldDB" id="A0A1C1A4R7"/>
<keyword evidence="2" id="KW-1185">Reference proteome</keyword>
<name>A0A1C1A4R7_9BACL</name>
<evidence type="ECO:0000313" key="2">
    <source>
        <dbReference type="Proteomes" id="UP000093309"/>
    </source>
</evidence>
<gene>
    <name evidence="1" type="ORF">A8709_15835</name>
</gene>
<dbReference type="STRING" id="512399.A8709_15835"/>
<evidence type="ECO:0000313" key="1">
    <source>
        <dbReference type="EMBL" id="OCT15545.1"/>
    </source>
</evidence>
<dbReference type="EMBL" id="LYPC01000014">
    <property type="protein sequence ID" value="OCT15545.1"/>
    <property type="molecule type" value="Genomic_DNA"/>
</dbReference>
<dbReference type="OrthoDB" id="2695569at2"/>
<protein>
    <submittedName>
        <fullName evidence="1">Uncharacterized protein</fullName>
    </submittedName>
</protein>
<organism evidence="1 2">
    <name type="scientific">Paenibacillus pectinilyticus</name>
    <dbReference type="NCBI Taxonomy" id="512399"/>
    <lineage>
        <taxon>Bacteria</taxon>
        <taxon>Bacillati</taxon>
        <taxon>Bacillota</taxon>
        <taxon>Bacilli</taxon>
        <taxon>Bacillales</taxon>
        <taxon>Paenibacillaceae</taxon>
        <taxon>Paenibacillus</taxon>
    </lineage>
</organism>